<sequence length="194" mass="21099">MFACSLFGCGTWMLIARSEVNSHASKRAAEVMMRFNADLEKISENNWTERMKIRIKSRNEVASVSYDDLALGRIIPSDKDGGAVPYWAGELSQLPNWVPRFSPAAGEMALLQSSGIGGISGAFTFTTSSTPEEVVNFYRASADYPSSSFFSSGASPATCRISATCSIQRRVMNLEVSGKGGKPTLVQIIYKESQ</sequence>
<proteinExistence type="predicted"/>
<organism evidence="1 2">
    <name type="scientific">Luteolibacter ambystomatis</name>
    <dbReference type="NCBI Taxonomy" id="2824561"/>
    <lineage>
        <taxon>Bacteria</taxon>
        <taxon>Pseudomonadati</taxon>
        <taxon>Verrucomicrobiota</taxon>
        <taxon>Verrucomicrobiia</taxon>
        <taxon>Verrucomicrobiales</taxon>
        <taxon>Verrucomicrobiaceae</taxon>
        <taxon>Luteolibacter</taxon>
    </lineage>
</organism>
<accession>A0A975G8V5</accession>
<dbReference type="RefSeq" id="WP_211631247.1">
    <property type="nucleotide sequence ID" value="NZ_CP073100.1"/>
</dbReference>
<protein>
    <submittedName>
        <fullName evidence="1">Uncharacterized protein</fullName>
    </submittedName>
</protein>
<dbReference type="KEGG" id="lamb:KBB96_19910"/>
<evidence type="ECO:0000313" key="1">
    <source>
        <dbReference type="EMBL" id="QUE51108.1"/>
    </source>
</evidence>
<dbReference type="AlphaFoldDB" id="A0A975G8V5"/>
<gene>
    <name evidence="1" type="ORF">KBB96_19910</name>
</gene>
<keyword evidence="2" id="KW-1185">Reference proteome</keyword>
<reference evidence="1" key="1">
    <citation type="submission" date="2021-04" db="EMBL/GenBank/DDBJ databases">
        <title>Luteolibacter sp. 32A isolated from the skin of an Anderson's salamander (Ambystoma andersonii).</title>
        <authorList>
            <person name="Spergser J."/>
            <person name="Busse H.-J."/>
        </authorList>
    </citation>
    <scope>NUCLEOTIDE SEQUENCE</scope>
    <source>
        <strain evidence="1">32A</strain>
    </source>
</reference>
<dbReference type="Proteomes" id="UP000676169">
    <property type="component" value="Chromosome"/>
</dbReference>
<name>A0A975G8V5_9BACT</name>
<dbReference type="EMBL" id="CP073100">
    <property type="protein sequence ID" value="QUE51108.1"/>
    <property type="molecule type" value="Genomic_DNA"/>
</dbReference>
<evidence type="ECO:0000313" key="2">
    <source>
        <dbReference type="Proteomes" id="UP000676169"/>
    </source>
</evidence>